<evidence type="ECO:0000313" key="2">
    <source>
        <dbReference type="Proteomes" id="UP000236197"/>
    </source>
</evidence>
<name>A0A2K2UBV6_9ACTN</name>
<keyword evidence="2" id="KW-1185">Reference proteome</keyword>
<protein>
    <recommendedName>
        <fullName evidence="3">DUF4230 domain-containing protein</fullName>
    </recommendedName>
</protein>
<dbReference type="EMBL" id="PPEK01000005">
    <property type="protein sequence ID" value="PNV67769.1"/>
    <property type="molecule type" value="Genomic_DNA"/>
</dbReference>
<reference evidence="2" key="1">
    <citation type="submission" date="2018-01" db="EMBL/GenBank/DDBJ databases">
        <title>Rubneribacter badeniensis gen. nov., sp. nov., and Colonibacter rubneri, gen. nov., sp. nov., WGS of new members of the Eggerthellaceae.</title>
        <authorList>
            <person name="Danylec N."/>
            <person name="Stoll D.A."/>
            <person name="Doetsch A."/>
            <person name="Kulling S.E."/>
            <person name="Huch M."/>
        </authorList>
    </citation>
    <scope>NUCLEOTIDE SEQUENCE [LARGE SCALE GENOMIC DNA]</scope>
    <source>
        <strain evidence="2">ResAG-96</strain>
    </source>
</reference>
<comment type="caution">
    <text evidence="1">The sequence shown here is derived from an EMBL/GenBank/DDBJ whole genome shotgun (WGS) entry which is preliminary data.</text>
</comment>
<proteinExistence type="predicted"/>
<sequence>MKKFVMGIVAVALVALGALGALGFQRFFEPSVALSSTSIQEQLSNCSELATAKLEYRGLVRYEDGDIDFINKKRFSMVYDAEVRAGVDLSQADVKVNGHNVTVTLPAPQLFGIEIDPNSIEFYDSSFALFNWENKDDTAKALVVAQQDAEGKVSQSNLLSEARGQAHALVESLLSPFEEGDNAYVVSIVDAA</sequence>
<dbReference type="Pfam" id="PF14014">
    <property type="entry name" value="DUF4230"/>
    <property type="match status" value="1"/>
</dbReference>
<dbReference type="RefSeq" id="WP_103264822.1">
    <property type="nucleotide sequence ID" value="NZ_CABMLE010000005.1"/>
</dbReference>
<evidence type="ECO:0000313" key="1">
    <source>
        <dbReference type="EMBL" id="PNV67769.1"/>
    </source>
</evidence>
<dbReference type="OrthoDB" id="2067696at2"/>
<evidence type="ECO:0008006" key="3">
    <source>
        <dbReference type="Google" id="ProtNLM"/>
    </source>
</evidence>
<dbReference type="Proteomes" id="UP000236197">
    <property type="component" value="Unassembled WGS sequence"/>
</dbReference>
<dbReference type="AlphaFoldDB" id="A0A2K2UBV6"/>
<accession>A0A2K2UBV6</accession>
<organism evidence="1 2">
    <name type="scientific">Enteroscipio rubneri</name>
    <dbReference type="NCBI Taxonomy" id="2070686"/>
    <lineage>
        <taxon>Bacteria</taxon>
        <taxon>Bacillati</taxon>
        <taxon>Actinomycetota</taxon>
        <taxon>Coriobacteriia</taxon>
        <taxon>Eggerthellales</taxon>
        <taxon>Eggerthellaceae</taxon>
        <taxon>Enteroscipio</taxon>
    </lineage>
</organism>
<dbReference type="InterPro" id="IPR025324">
    <property type="entry name" value="DUF4230"/>
</dbReference>
<gene>
    <name evidence="1" type="ORF">C2L71_05685</name>
</gene>